<keyword evidence="5" id="KW-0862">Zinc</keyword>
<keyword evidence="2" id="KW-0597">Phosphoprotein</keyword>
<accession>A0A0C3S269</accession>
<evidence type="ECO:0000313" key="9">
    <source>
        <dbReference type="EMBL" id="KIP01680.1"/>
    </source>
</evidence>
<evidence type="ECO:0000256" key="2">
    <source>
        <dbReference type="ARBA" id="ARBA00022553"/>
    </source>
</evidence>
<evidence type="ECO:0000256" key="6">
    <source>
        <dbReference type="ARBA" id="ARBA00023125"/>
    </source>
</evidence>
<dbReference type="AlphaFoldDB" id="A0A0C3S269"/>
<sequence length="143" mass="15550">MVADLDRICHSARVLWVLEACRPPLSAIAPAFPTYTWPILPFTGATSLSGTSPYATSPFYDCSRGPTSPMYSPTSPALNFTSPGYSPTSPRYSPTSPLFSPSFLPTSPWFSLQSPSFSLTLPRYSPKSPLFSPVSPRCKYASQ</sequence>
<dbReference type="Pfam" id="PF05001">
    <property type="entry name" value="RNA_pol_Rpb1_R"/>
    <property type="match status" value="3"/>
</dbReference>
<keyword evidence="8" id="KW-0539">Nucleus</keyword>
<keyword evidence="7" id="KW-0804">Transcription</keyword>
<dbReference type="HOGENOM" id="CLU_1806912_0_0_1"/>
<protein>
    <submittedName>
        <fullName evidence="9">Uncharacterized protein</fullName>
    </submittedName>
</protein>
<reference evidence="9 10" key="1">
    <citation type="journal article" date="2014" name="PLoS Genet.">
        <title>Analysis of the Phlebiopsis gigantea genome, transcriptome and secretome provides insight into its pioneer colonization strategies of wood.</title>
        <authorList>
            <person name="Hori C."/>
            <person name="Ishida T."/>
            <person name="Igarashi K."/>
            <person name="Samejima M."/>
            <person name="Suzuki H."/>
            <person name="Master E."/>
            <person name="Ferreira P."/>
            <person name="Ruiz-Duenas F.J."/>
            <person name="Held B."/>
            <person name="Canessa P."/>
            <person name="Larrondo L.F."/>
            <person name="Schmoll M."/>
            <person name="Druzhinina I.S."/>
            <person name="Kubicek C.P."/>
            <person name="Gaskell J.A."/>
            <person name="Kersten P."/>
            <person name="St John F."/>
            <person name="Glasner J."/>
            <person name="Sabat G."/>
            <person name="Splinter BonDurant S."/>
            <person name="Syed K."/>
            <person name="Yadav J."/>
            <person name="Mgbeahuruike A.C."/>
            <person name="Kovalchuk A."/>
            <person name="Asiegbu F.O."/>
            <person name="Lackner G."/>
            <person name="Hoffmeister D."/>
            <person name="Rencoret J."/>
            <person name="Gutierrez A."/>
            <person name="Sun H."/>
            <person name="Lindquist E."/>
            <person name="Barry K."/>
            <person name="Riley R."/>
            <person name="Grigoriev I.V."/>
            <person name="Henrissat B."/>
            <person name="Kues U."/>
            <person name="Berka R.M."/>
            <person name="Martinez A.T."/>
            <person name="Covert S.F."/>
            <person name="Blanchette R.A."/>
            <person name="Cullen D."/>
        </authorList>
    </citation>
    <scope>NUCLEOTIDE SEQUENCE [LARGE SCALE GENOMIC DNA]</scope>
    <source>
        <strain evidence="9 10">11061_1 CR5-6</strain>
    </source>
</reference>
<dbReference type="GO" id="GO:0003677">
    <property type="term" value="F:DNA binding"/>
    <property type="evidence" value="ECO:0007669"/>
    <property type="project" value="UniProtKB-KW"/>
</dbReference>
<keyword evidence="10" id="KW-1185">Reference proteome</keyword>
<evidence type="ECO:0000256" key="4">
    <source>
        <dbReference type="ARBA" id="ARBA00022737"/>
    </source>
</evidence>
<keyword evidence="3" id="KW-0479">Metal-binding</keyword>
<organism evidence="9 10">
    <name type="scientific">Phlebiopsis gigantea (strain 11061_1 CR5-6)</name>
    <name type="common">White-rot fungus</name>
    <name type="synonym">Peniophora gigantea</name>
    <dbReference type="NCBI Taxonomy" id="745531"/>
    <lineage>
        <taxon>Eukaryota</taxon>
        <taxon>Fungi</taxon>
        <taxon>Dikarya</taxon>
        <taxon>Basidiomycota</taxon>
        <taxon>Agaricomycotina</taxon>
        <taxon>Agaricomycetes</taxon>
        <taxon>Polyporales</taxon>
        <taxon>Phanerochaetaceae</taxon>
        <taxon>Phlebiopsis</taxon>
    </lineage>
</organism>
<dbReference type="GO" id="GO:0046872">
    <property type="term" value="F:metal ion binding"/>
    <property type="evidence" value="ECO:0007669"/>
    <property type="project" value="UniProtKB-KW"/>
</dbReference>
<dbReference type="EMBL" id="KN840749">
    <property type="protein sequence ID" value="KIP01680.1"/>
    <property type="molecule type" value="Genomic_DNA"/>
</dbReference>
<keyword evidence="6" id="KW-0238">DNA-binding</keyword>
<evidence type="ECO:0000256" key="8">
    <source>
        <dbReference type="ARBA" id="ARBA00023242"/>
    </source>
</evidence>
<name>A0A0C3S269_PHLG1</name>
<dbReference type="InterPro" id="IPR000684">
    <property type="entry name" value="RNA_pol_II_repeat_euk"/>
</dbReference>
<keyword evidence="4" id="KW-0677">Repeat</keyword>
<evidence type="ECO:0000256" key="3">
    <source>
        <dbReference type="ARBA" id="ARBA00022723"/>
    </source>
</evidence>
<dbReference type="GO" id="GO:0005634">
    <property type="term" value="C:nucleus"/>
    <property type="evidence" value="ECO:0007669"/>
    <property type="project" value="UniProtKB-SubCell"/>
</dbReference>
<dbReference type="STRING" id="745531.A0A0C3S269"/>
<comment type="subcellular location">
    <subcellularLocation>
        <location evidence="1">Nucleus</location>
    </subcellularLocation>
</comment>
<dbReference type="Proteomes" id="UP000053257">
    <property type="component" value="Unassembled WGS sequence"/>
</dbReference>
<evidence type="ECO:0000256" key="5">
    <source>
        <dbReference type="ARBA" id="ARBA00022833"/>
    </source>
</evidence>
<evidence type="ECO:0000256" key="7">
    <source>
        <dbReference type="ARBA" id="ARBA00023163"/>
    </source>
</evidence>
<gene>
    <name evidence="9" type="ORF">PHLGIDRAFT_80265</name>
</gene>
<dbReference type="OrthoDB" id="5599182at2759"/>
<proteinExistence type="predicted"/>
<evidence type="ECO:0000256" key="1">
    <source>
        <dbReference type="ARBA" id="ARBA00004123"/>
    </source>
</evidence>
<dbReference type="GO" id="GO:0006366">
    <property type="term" value="P:transcription by RNA polymerase II"/>
    <property type="evidence" value="ECO:0007669"/>
    <property type="project" value="InterPro"/>
</dbReference>
<evidence type="ECO:0000313" key="10">
    <source>
        <dbReference type="Proteomes" id="UP000053257"/>
    </source>
</evidence>